<organism evidence="2 3">
    <name type="scientific">Fibrella aquatilis</name>
    <dbReference type="NCBI Taxonomy" id="2817059"/>
    <lineage>
        <taxon>Bacteria</taxon>
        <taxon>Pseudomonadati</taxon>
        <taxon>Bacteroidota</taxon>
        <taxon>Cytophagia</taxon>
        <taxon>Cytophagales</taxon>
        <taxon>Spirosomataceae</taxon>
        <taxon>Fibrella</taxon>
    </lineage>
</organism>
<dbReference type="AlphaFoldDB" id="A0A939G7F3"/>
<dbReference type="Proteomes" id="UP000664795">
    <property type="component" value="Unassembled WGS sequence"/>
</dbReference>
<sequence>MRYALSIVCLCVGLSTQVMAQPQVGITTPQTNTTFAEGVDIPVSLTATTSVGSLSAVDLLLNGQKLTTFLAATATQPYSYTLKDLLPASYTLTARATGNAGAVGTSTPVAMLVTFADGTVGPYAHWNFDKGLDYWKLVSDWRNEGTFGWHGTPSLWGFNIQEANMAASPGISLKAGETYTVEFVDACKSNLVPIRVLYAPAQSLQDTTFIFGYKSASTSNFLVRRAGTFVAPRDGIYHIIIRNDWRTGAYQKMYFDNLRVRGNGLNNAPLSKITFPAAASLTVPIGSTLSLQSTATDPDGSVIRVDYYANSQKIGSSTSANYALDWSGYGVGTYDVTSRAVDNQGASVGYVPLRLVVVANNFTSASYLGGTSDAEDVRGSVIQQNGAIVLAANLGAVSFPGVVPKLLNGATATSPGCLLKLTADGKTVLALTRLAARVTDLARDSTDNLYLAAGADGMLKLNVAADTILWKKTMPTGRYVWRVDAGPGGTNMYLSSTSTDPDGQLSGTEIKVQNREGVELGNFGAVSQYSGDVVVDEATGTAIGVGFRNFNAQTNAGRLPVYVPVIRGMSFNCATTKYVAYNWEADSLLADGSRNPRWLNASNNNMADVRAFRASLGLDGKLYVAYEVAGGNHALRYSPFDIMQKVTVVGGDNFADFNNSNTEIKLFVGRYEPATGQYALGQQFTARLPSTKANTVFSKYGAIAADEDGRAYVTGASAYGIPITVDHQPGDYLGGAYLLILSPDMATREAVVRLTTDGRGHTLAIKNRDYFVWGGMTKTVLFRVDPLQPNAGSLQDGWFATLSRTALARCTTARLRTSLRTGAWQSPNTWSCGLLPTLSDKALVSPGHVVKLTGQAAANQLIEQGKLLIGSGAKVRIGE</sequence>
<gene>
    <name evidence="2" type="ORF">J2I48_10450</name>
</gene>
<feature type="chain" id="PRO_5037151827" evidence="1">
    <location>
        <begin position="21"/>
        <end position="879"/>
    </location>
</feature>
<dbReference type="RefSeq" id="WP_207335375.1">
    <property type="nucleotide sequence ID" value="NZ_JAFMYU010000006.1"/>
</dbReference>
<keyword evidence="1" id="KW-0732">Signal</keyword>
<dbReference type="Pfam" id="PF17957">
    <property type="entry name" value="Big_7"/>
    <property type="match status" value="2"/>
</dbReference>
<reference evidence="2 3" key="1">
    <citation type="submission" date="2021-03" db="EMBL/GenBank/DDBJ databases">
        <title>Fibrella sp. HMF5036 genome sequencing and assembly.</title>
        <authorList>
            <person name="Kang H."/>
            <person name="Kim H."/>
            <person name="Bae S."/>
            <person name="Joh K."/>
        </authorList>
    </citation>
    <scope>NUCLEOTIDE SEQUENCE [LARGE SCALE GENOMIC DNA]</scope>
    <source>
        <strain evidence="2 3">HMF5036</strain>
    </source>
</reference>
<evidence type="ECO:0000313" key="3">
    <source>
        <dbReference type="Proteomes" id="UP000664795"/>
    </source>
</evidence>
<name>A0A939G7F3_9BACT</name>
<proteinExistence type="predicted"/>
<comment type="caution">
    <text evidence="2">The sequence shown here is derived from an EMBL/GenBank/DDBJ whole genome shotgun (WGS) entry which is preliminary data.</text>
</comment>
<evidence type="ECO:0000256" key="1">
    <source>
        <dbReference type="SAM" id="SignalP"/>
    </source>
</evidence>
<evidence type="ECO:0000313" key="2">
    <source>
        <dbReference type="EMBL" id="MBO0931416.1"/>
    </source>
</evidence>
<keyword evidence="3" id="KW-1185">Reference proteome</keyword>
<dbReference type="EMBL" id="JAFMYU010000006">
    <property type="protein sequence ID" value="MBO0931416.1"/>
    <property type="molecule type" value="Genomic_DNA"/>
</dbReference>
<dbReference type="Gene3D" id="2.60.40.10">
    <property type="entry name" value="Immunoglobulins"/>
    <property type="match status" value="2"/>
</dbReference>
<dbReference type="InterPro" id="IPR013783">
    <property type="entry name" value="Ig-like_fold"/>
</dbReference>
<accession>A0A939G7F3</accession>
<dbReference type="InterPro" id="IPR011041">
    <property type="entry name" value="Quinoprot_gluc/sorb_DH_b-prop"/>
</dbReference>
<dbReference type="SUPFAM" id="SSF50952">
    <property type="entry name" value="Soluble quinoprotein glucose dehydrogenase"/>
    <property type="match status" value="1"/>
</dbReference>
<protein>
    <submittedName>
        <fullName evidence="2">Uncharacterized protein</fullName>
    </submittedName>
</protein>
<feature type="signal peptide" evidence="1">
    <location>
        <begin position="1"/>
        <end position="20"/>
    </location>
</feature>